<evidence type="ECO:0000313" key="2">
    <source>
        <dbReference type="Proteomes" id="UP000184363"/>
    </source>
</evidence>
<dbReference type="AlphaFoldDB" id="A0A1M6PER6"/>
<name>A0A1M6PER6_PSETH</name>
<sequence length="131" mass="14167">MHDPLAAVEAGFATRTAVEVRLGAQAVIVDPADRGTPRPLHVLLGGHAADVASVARTHLEREGDPGAVRVIVTLDEGAPPLLYRRVILPVHLRSDDARRVAEVLDHTETTRLLRPAFTIRTVIEFDGAALY</sequence>
<accession>A0A1M6PER6</accession>
<dbReference type="EMBL" id="FRAP01000002">
    <property type="protein sequence ID" value="SHK06426.1"/>
    <property type="molecule type" value="Genomic_DNA"/>
</dbReference>
<dbReference type="OrthoDB" id="9789573at2"/>
<dbReference type="STRING" id="1848.SAMN05443637_102225"/>
<gene>
    <name evidence="1" type="ORF">SAMN05443637_102225</name>
</gene>
<evidence type="ECO:0000313" key="1">
    <source>
        <dbReference type="EMBL" id="SHK06426.1"/>
    </source>
</evidence>
<dbReference type="RefSeq" id="WP_143171946.1">
    <property type="nucleotide sequence ID" value="NZ_CALGVN010000018.1"/>
</dbReference>
<organism evidence="1 2">
    <name type="scientific">Pseudonocardia thermophila</name>
    <dbReference type="NCBI Taxonomy" id="1848"/>
    <lineage>
        <taxon>Bacteria</taxon>
        <taxon>Bacillati</taxon>
        <taxon>Actinomycetota</taxon>
        <taxon>Actinomycetes</taxon>
        <taxon>Pseudonocardiales</taxon>
        <taxon>Pseudonocardiaceae</taxon>
        <taxon>Pseudonocardia</taxon>
    </lineage>
</organism>
<dbReference type="Proteomes" id="UP000184363">
    <property type="component" value="Unassembled WGS sequence"/>
</dbReference>
<evidence type="ECO:0008006" key="3">
    <source>
        <dbReference type="Google" id="ProtNLM"/>
    </source>
</evidence>
<protein>
    <recommendedName>
        <fullName evidence="3">OsmC-like protein</fullName>
    </recommendedName>
</protein>
<reference evidence="1 2" key="1">
    <citation type="submission" date="2016-11" db="EMBL/GenBank/DDBJ databases">
        <authorList>
            <person name="Jaros S."/>
            <person name="Januszkiewicz K."/>
            <person name="Wedrychowicz H."/>
        </authorList>
    </citation>
    <scope>NUCLEOTIDE SEQUENCE [LARGE SCALE GENOMIC DNA]</scope>
    <source>
        <strain evidence="1 2">DSM 43832</strain>
    </source>
</reference>
<proteinExistence type="predicted"/>
<keyword evidence="2" id="KW-1185">Reference proteome</keyword>